<dbReference type="AlphaFoldDB" id="A0AAV4LF25"/>
<dbReference type="Gene3D" id="3.10.50.40">
    <property type="match status" value="1"/>
</dbReference>
<evidence type="ECO:0000256" key="1">
    <source>
        <dbReference type="PROSITE-ProRule" id="PRU00278"/>
    </source>
</evidence>
<dbReference type="PROSITE" id="PS01096">
    <property type="entry name" value="PPIC_PPIASE_1"/>
    <property type="match status" value="1"/>
</dbReference>
<dbReference type="InterPro" id="IPR046357">
    <property type="entry name" value="PPIase_dom_sf"/>
</dbReference>
<proteinExistence type="predicted"/>
<dbReference type="GO" id="GO:0003755">
    <property type="term" value="F:peptidyl-prolyl cis-trans isomerase activity"/>
    <property type="evidence" value="ECO:0007669"/>
    <property type="project" value="UniProtKB-KW"/>
</dbReference>
<dbReference type="PROSITE" id="PS50198">
    <property type="entry name" value="PPIC_PPIASE_2"/>
    <property type="match status" value="1"/>
</dbReference>
<keyword evidence="1" id="KW-0697">Rotamase</keyword>
<accession>A0AAV4LF25</accession>
<comment type="caution">
    <text evidence="3">The sequence shown here is derived from an EMBL/GenBank/DDBJ whole genome shotgun (WGS) entry which is preliminary data.</text>
</comment>
<dbReference type="EMBL" id="BOQE01000001">
    <property type="protein sequence ID" value="GIM46047.1"/>
    <property type="molecule type" value="Genomic_DNA"/>
</dbReference>
<organism evidence="3 4">
    <name type="scientific">Collibacillus ludicampi</name>
    <dbReference type="NCBI Taxonomy" id="2771369"/>
    <lineage>
        <taxon>Bacteria</taxon>
        <taxon>Bacillati</taxon>
        <taxon>Bacillota</taxon>
        <taxon>Bacilli</taxon>
        <taxon>Bacillales</taxon>
        <taxon>Alicyclobacillaceae</taxon>
        <taxon>Collibacillus</taxon>
    </lineage>
</organism>
<dbReference type="InterPro" id="IPR023058">
    <property type="entry name" value="PPIase_PpiC_CS"/>
</dbReference>
<dbReference type="PANTHER" id="PTHR47245:SF2">
    <property type="entry name" value="PEPTIDYL-PROLYL CIS-TRANS ISOMERASE HP_0175-RELATED"/>
    <property type="match status" value="1"/>
</dbReference>
<evidence type="ECO:0000259" key="2">
    <source>
        <dbReference type="PROSITE" id="PS50198"/>
    </source>
</evidence>
<keyword evidence="4" id="KW-1185">Reference proteome</keyword>
<dbReference type="SUPFAM" id="SSF109998">
    <property type="entry name" value="Triger factor/SurA peptide-binding domain-like"/>
    <property type="match status" value="1"/>
</dbReference>
<feature type="domain" description="PpiC" evidence="2">
    <location>
        <begin position="178"/>
        <end position="268"/>
    </location>
</feature>
<evidence type="ECO:0000313" key="4">
    <source>
        <dbReference type="Proteomes" id="UP001057291"/>
    </source>
</evidence>
<dbReference type="Pfam" id="PF13624">
    <property type="entry name" value="SurA_N_3"/>
    <property type="match status" value="1"/>
</dbReference>
<dbReference type="Proteomes" id="UP001057291">
    <property type="component" value="Unassembled WGS sequence"/>
</dbReference>
<evidence type="ECO:0000313" key="3">
    <source>
        <dbReference type="EMBL" id="GIM46047.1"/>
    </source>
</evidence>
<gene>
    <name evidence="3" type="primary">prsA_2</name>
    <name evidence="3" type="ORF">DNHGIG_15960</name>
</gene>
<dbReference type="RefSeq" id="WP_282199191.1">
    <property type="nucleotide sequence ID" value="NZ_BOQE01000001.1"/>
</dbReference>
<dbReference type="InterPro" id="IPR027304">
    <property type="entry name" value="Trigger_fact/SurA_dom_sf"/>
</dbReference>
<dbReference type="InterPro" id="IPR050245">
    <property type="entry name" value="PrsA_foldase"/>
</dbReference>
<dbReference type="Pfam" id="PF00639">
    <property type="entry name" value="Rotamase"/>
    <property type="match status" value="1"/>
</dbReference>
<reference evidence="3" key="1">
    <citation type="journal article" date="2023" name="Int. J. Syst. Evol. Microbiol.">
        <title>Collibacillus ludicampi gen. nov., sp. nov., a new soil bacterium of the family Alicyclobacillaceae.</title>
        <authorList>
            <person name="Jojima T."/>
            <person name="Ioku Y."/>
            <person name="Fukuta Y."/>
            <person name="Shirasaka N."/>
            <person name="Matsumura Y."/>
            <person name="Mori M."/>
        </authorList>
    </citation>
    <scope>NUCLEOTIDE SEQUENCE</scope>
    <source>
        <strain evidence="3">TP075</strain>
    </source>
</reference>
<keyword evidence="1" id="KW-0413">Isomerase</keyword>
<dbReference type="SUPFAM" id="SSF54534">
    <property type="entry name" value="FKBP-like"/>
    <property type="match status" value="1"/>
</dbReference>
<protein>
    <submittedName>
        <fullName evidence="3">Foldase protein PrsA</fullName>
    </submittedName>
</protein>
<sequence length="311" mass="35507">MFKKRKMIPLASLFLALILVLSLFVWMGRSGTSQSVVATYKGGEITRDEFEKQFNFQRKLLVPTYPDTDEAKREFLQEYILLRKIILPQAKAAGVKIDTSKINGLVQQYKDQVTQLVYQGDKNAFEAKLKEYHITDNDIRTLAEDDLYLQGYQDLKANELKPTDADLKKFYEDHPVNFSTADVYHILVKSEEEAKKVKARLLAGEDFAKVAKEVSIDPSAKDNGGHLGNAALSNYVPEFADAALKLPIGQLSDPVKTQYGYHIIKVMKRDIQPFEKMKQQVRILYIDNQKKAVWDKIMAQAKEQANIKIQL</sequence>
<name>A0AAV4LF25_9BACL</name>
<dbReference type="PANTHER" id="PTHR47245">
    <property type="entry name" value="PEPTIDYLPROLYL ISOMERASE"/>
    <property type="match status" value="1"/>
</dbReference>
<dbReference type="InterPro" id="IPR000297">
    <property type="entry name" value="PPIase_PpiC"/>
</dbReference>